<dbReference type="NCBIfam" id="TIGR04256">
    <property type="entry name" value="GxxExxY"/>
    <property type="match status" value="1"/>
</dbReference>
<dbReference type="EMBL" id="LAZR01012982">
    <property type="protein sequence ID" value="KKM24167.1"/>
    <property type="molecule type" value="Genomic_DNA"/>
</dbReference>
<evidence type="ECO:0008006" key="2">
    <source>
        <dbReference type="Google" id="ProtNLM"/>
    </source>
</evidence>
<dbReference type="InterPro" id="IPR026350">
    <property type="entry name" value="GxxExxY"/>
</dbReference>
<sequence length="126" mass="14145">MMDINKLTGLVIGAAIEVHKALGPGLLESAYEECLCRELELELRGIPFERQKELPIEYRGAKLDCGYRLDIVVAGRLILELKACENLQPIHEAQLLTYLKLTGIKYGLLINFNVPVLKDGIRRIAN</sequence>
<reference evidence="1" key="1">
    <citation type="journal article" date="2015" name="Nature">
        <title>Complex archaea that bridge the gap between prokaryotes and eukaryotes.</title>
        <authorList>
            <person name="Spang A."/>
            <person name="Saw J.H."/>
            <person name="Jorgensen S.L."/>
            <person name="Zaremba-Niedzwiedzka K."/>
            <person name="Martijn J."/>
            <person name="Lind A.E."/>
            <person name="van Eijk R."/>
            <person name="Schleper C."/>
            <person name="Guy L."/>
            <person name="Ettema T.J."/>
        </authorList>
    </citation>
    <scope>NUCLEOTIDE SEQUENCE</scope>
</reference>
<dbReference type="AlphaFoldDB" id="A0A0F9I9M3"/>
<proteinExistence type="predicted"/>
<dbReference type="Pfam" id="PF13366">
    <property type="entry name" value="PDDEXK_3"/>
    <property type="match status" value="1"/>
</dbReference>
<gene>
    <name evidence="1" type="ORF">LCGC14_1607890</name>
</gene>
<comment type="caution">
    <text evidence="1">The sequence shown here is derived from an EMBL/GenBank/DDBJ whole genome shotgun (WGS) entry which is preliminary data.</text>
</comment>
<accession>A0A0F9I9M3</accession>
<protein>
    <recommendedName>
        <fullName evidence="2">GxxExxY protein</fullName>
    </recommendedName>
</protein>
<evidence type="ECO:0000313" key="1">
    <source>
        <dbReference type="EMBL" id="KKM24167.1"/>
    </source>
</evidence>
<name>A0A0F9I9M3_9ZZZZ</name>
<organism evidence="1">
    <name type="scientific">marine sediment metagenome</name>
    <dbReference type="NCBI Taxonomy" id="412755"/>
    <lineage>
        <taxon>unclassified sequences</taxon>
        <taxon>metagenomes</taxon>
        <taxon>ecological metagenomes</taxon>
    </lineage>
</organism>